<organism evidence="16">
    <name type="scientific">Evadne anonyx</name>
    <dbReference type="NCBI Taxonomy" id="141404"/>
    <lineage>
        <taxon>Eukaryota</taxon>
        <taxon>Metazoa</taxon>
        <taxon>Ecdysozoa</taxon>
        <taxon>Arthropoda</taxon>
        <taxon>Crustacea</taxon>
        <taxon>Branchiopoda</taxon>
        <taxon>Diplostraca</taxon>
        <taxon>Cladocera</taxon>
        <taxon>Onychopoda</taxon>
        <taxon>Podonidae</taxon>
        <taxon>Evadne</taxon>
    </lineage>
</organism>
<feature type="transmembrane region" description="Helical" evidence="15">
    <location>
        <begin position="12"/>
        <end position="33"/>
    </location>
</feature>
<name>A0A9N6WQA3_9CRUS</name>
<evidence type="ECO:0000256" key="2">
    <source>
        <dbReference type="ARBA" id="ARBA00004323"/>
    </source>
</evidence>
<dbReference type="GO" id="GO:0000139">
    <property type="term" value="C:Golgi membrane"/>
    <property type="evidence" value="ECO:0007669"/>
    <property type="project" value="UniProtKB-SubCell"/>
</dbReference>
<evidence type="ECO:0000256" key="7">
    <source>
        <dbReference type="ARBA" id="ARBA00022679"/>
    </source>
</evidence>
<dbReference type="Pfam" id="PF01762">
    <property type="entry name" value="Galactosyl_T"/>
    <property type="match status" value="1"/>
</dbReference>
<evidence type="ECO:0000256" key="14">
    <source>
        <dbReference type="ARBA" id="ARBA00023211"/>
    </source>
</evidence>
<evidence type="ECO:0000256" key="15">
    <source>
        <dbReference type="RuleBase" id="RU363063"/>
    </source>
</evidence>
<protein>
    <recommendedName>
        <fullName evidence="15">Hexosyltransferase</fullName>
        <ecNumber evidence="15">2.4.1.-</ecNumber>
    </recommendedName>
</protein>
<dbReference type="Gene3D" id="3.90.550.50">
    <property type="match status" value="1"/>
</dbReference>
<comment type="cofactor">
    <cofactor evidence="1">
        <name>Mn(2+)</name>
        <dbReference type="ChEBI" id="CHEBI:29035"/>
    </cofactor>
</comment>
<evidence type="ECO:0000256" key="13">
    <source>
        <dbReference type="ARBA" id="ARBA00023180"/>
    </source>
</evidence>
<dbReference type="PANTHER" id="PTHR11214">
    <property type="entry name" value="BETA-1,3-N-ACETYLGLUCOSAMINYLTRANSFERASE"/>
    <property type="match status" value="1"/>
</dbReference>
<comment type="similarity">
    <text evidence="5 15">Belongs to the glycosyltransferase 31 family.</text>
</comment>
<evidence type="ECO:0000256" key="5">
    <source>
        <dbReference type="ARBA" id="ARBA00008661"/>
    </source>
</evidence>
<evidence type="ECO:0000256" key="1">
    <source>
        <dbReference type="ARBA" id="ARBA00001936"/>
    </source>
</evidence>
<evidence type="ECO:0000256" key="8">
    <source>
        <dbReference type="ARBA" id="ARBA00022692"/>
    </source>
</evidence>
<dbReference type="InterPro" id="IPR002659">
    <property type="entry name" value="Glyco_trans_31"/>
</dbReference>
<dbReference type="FunFam" id="3.90.550.50:FF:000018">
    <property type="entry name" value="Hexosyltransferase"/>
    <property type="match status" value="1"/>
</dbReference>
<keyword evidence="14" id="KW-0464">Manganese</keyword>
<comment type="pathway">
    <text evidence="4">Glycan metabolism; heparan sulfate biosynthesis.</text>
</comment>
<dbReference type="AlphaFoldDB" id="A0A9N6WQA3"/>
<proteinExistence type="inferred from homology"/>
<evidence type="ECO:0000256" key="11">
    <source>
        <dbReference type="ARBA" id="ARBA00023034"/>
    </source>
</evidence>
<accession>A0A9N6WQA3</accession>
<gene>
    <name evidence="16" type="primary">EOG090X0A8N</name>
</gene>
<keyword evidence="6 15" id="KW-0328">Glycosyltransferase</keyword>
<keyword evidence="9 15" id="KW-0735">Signal-anchor</keyword>
<dbReference type="GO" id="GO:0047220">
    <property type="term" value="F:galactosylxylosylprotein 3-beta-galactosyltransferase activity"/>
    <property type="evidence" value="ECO:0007669"/>
    <property type="project" value="TreeGrafter"/>
</dbReference>
<keyword evidence="10 15" id="KW-1133">Transmembrane helix</keyword>
<evidence type="ECO:0000313" key="16">
    <source>
        <dbReference type="EMBL" id="CAG4642680.1"/>
    </source>
</evidence>
<reference evidence="16" key="1">
    <citation type="submission" date="2021-04" db="EMBL/GenBank/DDBJ databases">
        <authorList>
            <person name="Cornetti L."/>
        </authorList>
    </citation>
    <scope>NUCLEOTIDE SEQUENCE</scope>
</reference>
<evidence type="ECO:0000256" key="3">
    <source>
        <dbReference type="ARBA" id="ARBA00004840"/>
    </source>
</evidence>
<evidence type="ECO:0000256" key="6">
    <source>
        <dbReference type="ARBA" id="ARBA00022676"/>
    </source>
</evidence>
<dbReference type="EMBL" id="OC986025">
    <property type="protein sequence ID" value="CAG4642680.1"/>
    <property type="molecule type" value="Genomic_DNA"/>
</dbReference>
<comment type="subcellular location">
    <subcellularLocation>
        <location evidence="2 15">Golgi apparatus membrane</location>
        <topology evidence="2 15">Single-pass type II membrane protein</topology>
    </subcellularLocation>
</comment>
<comment type="pathway">
    <text evidence="3">Glycan metabolism; chondroitin sulfate biosynthesis.</text>
</comment>
<keyword evidence="8 15" id="KW-0812">Transmembrane</keyword>
<keyword evidence="12 15" id="KW-0472">Membrane</keyword>
<evidence type="ECO:0000256" key="4">
    <source>
        <dbReference type="ARBA" id="ARBA00005093"/>
    </source>
</evidence>
<keyword evidence="11 15" id="KW-0333">Golgi apparatus</keyword>
<dbReference type="PANTHER" id="PTHR11214:SF3">
    <property type="entry name" value="BETA-1,3-GALACTOSYLTRANSFERASE 6"/>
    <property type="match status" value="1"/>
</dbReference>
<keyword evidence="7" id="KW-0808">Transferase</keyword>
<dbReference type="EC" id="2.4.1.-" evidence="15"/>
<keyword evidence="13" id="KW-0325">Glycoprotein</keyword>
<evidence type="ECO:0000256" key="10">
    <source>
        <dbReference type="ARBA" id="ARBA00022989"/>
    </source>
</evidence>
<evidence type="ECO:0000256" key="12">
    <source>
        <dbReference type="ARBA" id="ARBA00023136"/>
    </source>
</evidence>
<sequence>MFSIAYFKRLRIRNIVLIILGLSSLVVLFSYILHSKKAISSSKLLIAKQTPLEDTKPTAHLVILILSVSTKSATRNVIRKTWLSEKDPRIKHFFVIGSKEINSSVFHDLLDEAALHNDIMFLDSIAENYKTLSDNVLAAFKQLHSSYKFNFVLKCDDDSFIQVPLLLEALTNQPQQHLYWGFFKGGSHVFRQGKWKEPSWFLCDTYLPYALGGGYILSYDLVEYLAASSSLLQHYNSEDVSVGLWLSPLKINRVHDYRFDTEFKSRGCFNQYLITHKQSVDNMQEKKKNLDDIGKMCQTEVRLRYSYNYNWTVPATKCCKSFDSALP</sequence>
<dbReference type="GO" id="GO:0006024">
    <property type="term" value="P:glycosaminoglycan biosynthetic process"/>
    <property type="evidence" value="ECO:0007669"/>
    <property type="project" value="UniProtKB-ARBA"/>
</dbReference>
<dbReference type="GO" id="GO:0006493">
    <property type="term" value="P:protein O-linked glycosylation"/>
    <property type="evidence" value="ECO:0007669"/>
    <property type="project" value="TreeGrafter"/>
</dbReference>
<evidence type="ECO:0000256" key="9">
    <source>
        <dbReference type="ARBA" id="ARBA00022968"/>
    </source>
</evidence>